<name>A0AC60PXT3_IXOPE</name>
<comment type="caution">
    <text evidence="1">The sequence shown here is derived from an EMBL/GenBank/DDBJ whole genome shotgun (WGS) entry which is preliminary data.</text>
</comment>
<reference evidence="1 2" key="1">
    <citation type="journal article" date="2020" name="Cell">
        <title>Large-Scale Comparative Analyses of Tick Genomes Elucidate Their Genetic Diversity and Vector Capacities.</title>
        <authorList>
            <consortium name="Tick Genome and Microbiome Consortium (TIGMIC)"/>
            <person name="Jia N."/>
            <person name="Wang J."/>
            <person name="Shi W."/>
            <person name="Du L."/>
            <person name="Sun Y."/>
            <person name="Zhan W."/>
            <person name="Jiang J.F."/>
            <person name="Wang Q."/>
            <person name="Zhang B."/>
            <person name="Ji P."/>
            <person name="Bell-Sakyi L."/>
            <person name="Cui X.M."/>
            <person name="Yuan T.T."/>
            <person name="Jiang B.G."/>
            <person name="Yang W.F."/>
            <person name="Lam T.T."/>
            <person name="Chang Q.C."/>
            <person name="Ding S.J."/>
            <person name="Wang X.J."/>
            <person name="Zhu J.G."/>
            <person name="Ruan X.D."/>
            <person name="Zhao L."/>
            <person name="Wei J.T."/>
            <person name="Ye R.Z."/>
            <person name="Que T.C."/>
            <person name="Du C.H."/>
            <person name="Zhou Y.H."/>
            <person name="Cheng J.X."/>
            <person name="Dai P.F."/>
            <person name="Guo W.B."/>
            <person name="Han X.H."/>
            <person name="Huang E.J."/>
            <person name="Li L.F."/>
            <person name="Wei W."/>
            <person name="Gao Y.C."/>
            <person name="Liu J.Z."/>
            <person name="Shao H.Z."/>
            <person name="Wang X."/>
            <person name="Wang C.C."/>
            <person name="Yang T.C."/>
            <person name="Huo Q.B."/>
            <person name="Li W."/>
            <person name="Chen H.Y."/>
            <person name="Chen S.E."/>
            <person name="Zhou L.G."/>
            <person name="Ni X.B."/>
            <person name="Tian J.H."/>
            <person name="Sheng Y."/>
            <person name="Liu T."/>
            <person name="Pan Y.S."/>
            <person name="Xia L.Y."/>
            <person name="Li J."/>
            <person name="Zhao F."/>
            <person name="Cao W.C."/>
        </authorList>
    </citation>
    <scope>NUCLEOTIDE SEQUENCE [LARGE SCALE GENOMIC DNA]</scope>
    <source>
        <strain evidence="1">Iper-2018</strain>
    </source>
</reference>
<protein>
    <submittedName>
        <fullName evidence="1">Uncharacterized protein</fullName>
    </submittedName>
</protein>
<dbReference type="Proteomes" id="UP000805193">
    <property type="component" value="Unassembled WGS sequence"/>
</dbReference>
<keyword evidence="2" id="KW-1185">Reference proteome</keyword>
<organism evidence="1 2">
    <name type="scientific">Ixodes persulcatus</name>
    <name type="common">Taiga tick</name>
    <dbReference type="NCBI Taxonomy" id="34615"/>
    <lineage>
        <taxon>Eukaryota</taxon>
        <taxon>Metazoa</taxon>
        <taxon>Ecdysozoa</taxon>
        <taxon>Arthropoda</taxon>
        <taxon>Chelicerata</taxon>
        <taxon>Arachnida</taxon>
        <taxon>Acari</taxon>
        <taxon>Parasitiformes</taxon>
        <taxon>Ixodida</taxon>
        <taxon>Ixodoidea</taxon>
        <taxon>Ixodidae</taxon>
        <taxon>Ixodinae</taxon>
        <taxon>Ixodes</taxon>
    </lineage>
</organism>
<accession>A0AC60PXT3</accession>
<evidence type="ECO:0000313" key="1">
    <source>
        <dbReference type="EMBL" id="KAG0425194.1"/>
    </source>
</evidence>
<evidence type="ECO:0000313" key="2">
    <source>
        <dbReference type="Proteomes" id="UP000805193"/>
    </source>
</evidence>
<sequence length="94" mass="10054">MKTIFVPSALLLTAIAAVFLNAPKETAAFVCLPGFCDNVTCPKITKCNGIFCDRAFRGCRKPPLYVEGYVEGKSSASCTGHVTSGEEEEGYTLP</sequence>
<proteinExistence type="predicted"/>
<gene>
    <name evidence="1" type="ORF">HPB47_027617</name>
</gene>
<dbReference type="EMBL" id="JABSTQ010009877">
    <property type="protein sequence ID" value="KAG0425194.1"/>
    <property type="molecule type" value="Genomic_DNA"/>
</dbReference>